<accession>A0A834XZ94</accession>
<gene>
    <name evidence="1" type="ORF">HCN44_004524</name>
</gene>
<comment type="caution">
    <text evidence="1">The sequence shown here is derived from an EMBL/GenBank/DDBJ whole genome shotgun (WGS) entry which is preliminary data.</text>
</comment>
<evidence type="ECO:0008006" key="3">
    <source>
        <dbReference type="Google" id="ProtNLM"/>
    </source>
</evidence>
<dbReference type="Proteomes" id="UP000639338">
    <property type="component" value="Unassembled WGS sequence"/>
</dbReference>
<protein>
    <recommendedName>
        <fullName evidence="3">Gustatory receptor</fullName>
    </recommendedName>
</protein>
<proteinExistence type="predicted"/>
<keyword evidence="2" id="KW-1185">Reference proteome</keyword>
<evidence type="ECO:0000313" key="2">
    <source>
        <dbReference type="Proteomes" id="UP000639338"/>
    </source>
</evidence>
<reference evidence="1 2" key="1">
    <citation type="submission" date="2020-08" db="EMBL/GenBank/DDBJ databases">
        <title>Aphidius gifuensis genome sequencing and assembly.</title>
        <authorList>
            <person name="Du Z."/>
        </authorList>
    </citation>
    <scope>NUCLEOTIDE SEQUENCE [LARGE SCALE GENOMIC DNA]</scope>
    <source>
        <strain evidence="1">YNYX2018</strain>
        <tissue evidence="1">Adults</tissue>
    </source>
</reference>
<organism evidence="1 2">
    <name type="scientific">Aphidius gifuensis</name>
    <name type="common">Parasitoid wasp</name>
    <dbReference type="NCBI Taxonomy" id="684658"/>
    <lineage>
        <taxon>Eukaryota</taxon>
        <taxon>Metazoa</taxon>
        <taxon>Ecdysozoa</taxon>
        <taxon>Arthropoda</taxon>
        <taxon>Hexapoda</taxon>
        <taxon>Insecta</taxon>
        <taxon>Pterygota</taxon>
        <taxon>Neoptera</taxon>
        <taxon>Endopterygota</taxon>
        <taxon>Hymenoptera</taxon>
        <taxon>Apocrita</taxon>
        <taxon>Ichneumonoidea</taxon>
        <taxon>Braconidae</taxon>
        <taxon>Aphidiinae</taxon>
        <taxon>Aphidius</taxon>
    </lineage>
</organism>
<evidence type="ECO:0000313" key="1">
    <source>
        <dbReference type="EMBL" id="KAF7995052.1"/>
    </source>
</evidence>
<sequence length="117" mass="13754">MSPLFISVILMISRRKWQQRRKITNTLEFHYDTLEKFILNYTVYAVKTNSLVQGLWAEAGTGEIIEELHPIITSAAIEIIQHMYVVFNKTSYLLWKSVVVQSSNVLSTFFWNFMDLF</sequence>
<dbReference type="AlphaFoldDB" id="A0A834XZ94"/>
<dbReference type="EMBL" id="JACMRX010000002">
    <property type="protein sequence ID" value="KAF7995052.1"/>
    <property type="molecule type" value="Genomic_DNA"/>
</dbReference>
<name>A0A834XZ94_APHGI</name>